<comment type="caution">
    <text evidence="1">The sequence shown here is derived from an EMBL/GenBank/DDBJ whole genome shotgun (WGS) entry which is preliminary data.</text>
</comment>
<gene>
    <name evidence="1" type="ORF">DAKH74_044640</name>
</gene>
<keyword evidence="2" id="KW-1185">Reference proteome</keyword>
<proteinExistence type="predicted"/>
<reference evidence="1 2" key="1">
    <citation type="journal article" date="2023" name="Elife">
        <title>Identification of key yeast species and microbe-microbe interactions impacting larval growth of Drosophila in the wild.</title>
        <authorList>
            <person name="Mure A."/>
            <person name="Sugiura Y."/>
            <person name="Maeda R."/>
            <person name="Honda K."/>
            <person name="Sakurai N."/>
            <person name="Takahashi Y."/>
            <person name="Watada M."/>
            <person name="Katoh T."/>
            <person name="Gotoh A."/>
            <person name="Gotoh Y."/>
            <person name="Taniguchi I."/>
            <person name="Nakamura K."/>
            <person name="Hayashi T."/>
            <person name="Katayama T."/>
            <person name="Uemura T."/>
            <person name="Hattori Y."/>
        </authorList>
    </citation>
    <scope>NUCLEOTIDE SEQUENCE [LARGE SCALE GENOMIC DNA]</scope>
    <source>
        <strain evidence="1 2">KH-74</strain>
    </source>
</reference>
<accession>A0AAV5S2R9</accession>
<dbReference type="AlphaFoldDB" id="A0AAV5S2R9"/>
<organism evidence="1 2">
    <name type="scientific">Maudiozyma humilis</name>
    <name type="common">Sour dough yeast</name>
    <name type="synonym">Kazachstania humilis</name>
    <dbReference type="NCBI Taxonomy" id="51915"/>
    <lineage>
        <taxon>Eukaryota</taxon>
        <taxon>Fungi</taxon>
        <taxon>Dikarya</taxon>
        <taxon>Ascomycota</taxon>
        <taxon>Saccharomycotina</taxon>
        <taxon>Saccharomycetes</taxon>
        <taxon>Saccharomycetales</taxon>
        <taxon>Saccharomycetaceae</taxon>
        <taxon>Maudiozyma</taxon>
    </lineage>
</organism>
<protein>
    <submittedName>
        <fullName evidence="1">Uncharacterized protein</fullName>
    </submittedName>
</protein>
<dbReference type="Proteomes" id="UP001377567">
    <property type="component" value="Unassembled WGS sequence"/>
</dbReference>
<name>A0AAV5S2R9_MAUHU</name>
<evidence type="ECO:0000313" key="2">
    <source>
        <dbReference type="Proteomes" id="UP001377567"/>
    </source>
</evidence>
<dbReference type="EMBL" id="BTGD01000016">
    <property type="protein sequence ID" value="GMM57848.1"/>
    <property type="molecule type" value="Genomic_DNA"/>
</dbReference>
<sequence length="68" mass="7323">MYHGGIQGQAEAGPVSFAQYIDEIIPREAPWLRATGSGVVIVGLALNQQAIWVSPSSSIFEEAMRTGY</sequence>
<evidence type="ECO:0000313" key="1">
    <source>
        <dbReference type="EMBL" id="GMM57848.1"/>
    </source>
</evidence>